<accession>A0A2G5SVP9</accession>
<dbReference type="AlphaFoldDB" id="A0A2G5SVP9"/>
<gene>
    <name evidence="2" type="primary">Cnig_chr_X.g24825</name>
    <name evidence="2" type="ORF">B9Z55_024825</name>
</gene>
<protein>
    <recommendedName>
        <fullName evidence="1">F-box domain-containing protein</fullName>
    </recommendedName>
</protein>
<dbReference type="PANTHER" id="PTHR31006">
    <property type="entry name" value="F-BOX DOMAIN-CONTAINING PROTEIN-RELATED-RELATED"/>
    <property type="match status" value="1"/>
</dbReference>
<evidence type="ECO:0000259" key="1">
    <source>
        <dbReference type="Pfam" id="PF00646"/>
    </source>
</evidence>
<dbReference type="Proteomes" id="UP000230233">
    <property type="component" value="Chromosome X"/>
</dbReference>
<feature type="domain" description="F-box" evidence="1">
    <location>
        <begin position="25"/>
        <end position="66"/>
    </location>
</feature>
<sequence>MEPDLLTLNEQTAKLSIDPVYDTNWCDVPNEIKVRCLEKLKFRERLNMRATSKLSKCQIDSLKYKFTFALFTQKFDGFYKLFSILLGSNREDMLSNLKETTEWMKYILKIGVFDRLIFNFDKFDANVNLTSGVDELIDARSVDFMQSNPDFIIAMLKNLKPIDSFLLNANSNPHFPLDKILGELQVQQARFIEILNLSAPHGLQKVAQMWIDKDSKVGNLCHCSSGLEDSLASFVNWFNNSIIYRTGRTVRIRIPGSSKNILLDFYETNELLGAFRMVYRMEIVLNDYNDSEEISYTRLEKFLLEFRHQDSDAREYYESDEEEDGDFEYNEFGHRDYGDAKEKSRMLMTKMMILESTKKRRRIAMRTRRENETTSLILMKENYF</sequence>
<dbReference type="PANTHER" id="PTHR31006:SF3">
    <property type="entry name" value="F-BOX DOMAIN-CONTAINING PROTEIN-RELATED"/>
    <property type="match status" value="1"/>
</dbReference>
<reference evidence="3" key="1">
    <citation type="submission" date="2017-10" db="EMBL/GenBank/DDBJ databases">
        <title>Rapid genome shrinkage in a self-fertile nematode reveals novel sperm competition proteins.</title>
        <authorList>
            <person name="Yin D."/>
            <person name="Schwarz E.M."/>
            <person name="Thomas C.G."/>
            <person name="Felde R.L."/>
            <person name="Korf I.F."/>
            <person name="Cutter A.D."/>
            <person name="Schartner C.M."/>
            <person name="Ralston E.J."/>
            <person name="Meyer B.J."/>
            <person name="Haag E.S."/>
        </authorList>
    </citation>
    <scope>NUCLEOTIDE SEQUENCE [LARGE SCALE GENOMIC DNA]</scope>
    <source>
        <strain evidence="3">JU1422</strain>
    </source>
</reference>
<dbReference type="InterPro" id="IPR042317">
    <property type="entry name" value="She-1-like"/>
</dbReference>
<evidence type="ECO:0000313" key="3">
    <source>
        <dbReference type="Proteomes" id="UP000230233"/>
    </source>
</evidence>
<dbReference type="Pfam" id="PF00646">
    <property type="entry name" value="F-box"/>
    <property type="match status" value="1"/>
</dbReference>
<evidence type="ECO:0000313" key="2">
    <source>
        <dbReference type="EMBL" id="PIC19195.1"/>
    </source>
</evidence>
<keyword evidence="3" id="KW-1185">Reference proteome</keyword>
<proteinExistence type="predicted"/>
<name>A0A2G5SVP9_9PELO</name>
<dbReference type="EMBL" id="PDUG01000006">
    <property type="protein sequence ID" value="PIC19195.1"/>
    <property type="molecule type" value="Genomic_DNA"/>
</dbReference>
<comment type="caution">
    <text evidence="2">The sequence shown here is derived from an EMBL/GenBank/DDBJ whole genome shotgun (WGS) entry which is preliminary data.</text>
</comment>
<dbReference type="InterPro" id="IPR001810">
    <property type="entry name" value="F-box_dom"/>
</dbReference>
<organism evidence="2 3">
    <name type="scientific">Caenorhabditis nigoni</name>
    <dbReference type="NCBI Taxonomy" id="1611254"/>
    <lineage>
        <taxon>Eukaryota</taxon>
        <taxon>Metazoa</taxon>
        <taxon>Ecdysozoa</taxon>
        <taxon>Nematoda</taxon>
        <taxon>Chromadorea</taxon>
        <taxon>Rhabditida</taxon>
        <taxon>Rhabditina</taxon>
        <taxon>Rhabditomorpha</taxon>
        <taxon>Rhabditoidea</taxon>
        <taxon>Rhabditidae</taxon>
        <taxon>Peloderinae</taxon>
        <taxon>Caenorhabditis</taxon>
    </lineage>
</organism>